<proteinExistence type="predicted"/>
<organism evidence="2 3">
    <name type="scientific">Flexivirga alba</name>
    <dbReference type="NCBI Taxonomy" id="702742"/>
    <lineage>
        <taxon>Bacteria</taxon>
        <taxon>Bacillati</taxon>
        <taxon>Actinomycetota</taxon>
        <taxon>Actinomycetes</taxon>
        <taxon>Micrococcales</taxon>
        <taxon>Dermacoccaceae</taxon>
        <taxon>Flexivirga</taxon>
    </lineage>
</organism>
<gene>
    <name evidence="2" type="ORF">ACFQDH_02785</name>
</gene>
<comment type="caution">
    <text evidence="2">The sequence shown here is derived from an EMBL/GenBank/DDBJ whole genome shotgun (WGS) entry which is preliminary data.</text>
</comment>
<feature type="transmembrane region" description="Helical" evidence="1">
    <location>
        <begin position="34"/>
        <end position="55"/>
    </location>
</feature>
<feature type="transmembrane region" description="Helical" evidence="1">
    <location>
        <begin position="67"/>
        <end position="87"/>
    </location>
</feature>
<dbReference type="Proteomes" id="UP001596298">
    <property type="component" value="Unassembled WGS sequence"/>
</dbReference>
<sequence length="112" mass="11727">MDTVGVNDVVAFFIEIGALVLLGVWAWRFAPEGLIAQLFAVALVVGSAVVLWGLFAAPKATYDQPALAIAVKVLVLGGSLLAAYLVLPTWVATSWAALMVVNTVAVTAMRLT</sequence>
<dbReference type="EMBL" id="JBHSWH010000001">
    <property type="protein sequence ID" value="MFC6704225.1"/>
    <property type="molecule type" value="Genomic_DNA"/>
</dbReference>
<keyword evidence="3" id="KW-1185">Reference proteome</keyword>
<evidence type="ECO:0000313" key="3">
    <source>
        <dbReference type="Proteomes" id="UP001596298"/>
    </source>
</evidence>
<keyword evidence="1" id="KW-1133">Transmembrane helix</keyword>
<keyword evidence="1" id="KW-0472">Membrane</keyword>
<name>A0ABW2ABM4_9MICO</name>
<dbReference type="InterPro" id="IPR021214">
    <property type="entry name" value="DUF2568"/>
</dbReference>
<accession>A0ABW2ABM4</accession>
<keyword evidence="1" id="KW-0812">Transmembrane</keyword>
<evidence type="ECO:0000313" key="2">
    <source>
        <dbReference type="EMBL" id="MFC6704225.1"/>
    </source>
</evidence>
<evidence type="ECO:0000256" key="1">
    <source>
        <dbReference type="SAM" id="Phobius"/>
    </source>
</evidence>
<protein>
    <submittedName>
        <fullName evidence="2">YrdB family protein</fullName>
    </submittedName>
</protein>
<feature type="transmembrane region" description="Helical" evidence="1">
    <location>
        <begin position="9"/>
        <end position="28"/>
    </location>
</feature>
<dbReference type="RefSeq" id="WP_382398255.1">
    <property type="nucleotide sequence ID" value="NZ_JBHSWH010000001.1"/>
</dbReference>
<dbReference type="Pfam" id="PF10823">
    <property type="entry name" value="DUF2568"/>
    <property type="match status" value="1"/>
</dbReference>
<reference evidence="3" key="1">
    <citation type="journal article" date="2019" name="Int. J. Syst. Evol. Microbiol.">
        <title>The Global Catalogue of Microorganisms (GCM) 10K type strain sequencing project: providing services to taxonomists for standard genome sequencing and annotation.</title>
        <authorList>
            <consortium name="The Broad Institute Genomics Platform"/>
            <consortium name="The Broad Institute Genome Sequencing Center for Infectious Disease"/>
            <person name="Wu L."/>
            <person name="Ma J."/>
        </authorList>
    </citation>
    <scope>NUCLEOTIDE SEQUENCE [LARGE SCALE GENOMIC DNA]</scope>
    <source>
        <strain evidence="3">CCUG 58127</strain>
    </source>
</reference>